<keyword evidence="3" id="KW-0597">Phosphoprotein</keyword>
<keyword evidence="7" id="KW-0067">ATP-binding</keyword>
<dbReference type="InterPro" id="IPR000014">
    <property type="entry name" value="PAS"/>
</dbReference>
<dbReference type="InterPro" id="IPR036097">
    <property type="entry name" value="HisK_dim/P_sf"/>
</dbReference>
<dbReference type="InterPro" id="IPR036890">
    <property type="entry name" value="HATPase_C_sf"/>
</dbReference>
<feature type="domain" description="PAS" evidence="10">
    <location>
        <begin position="16"/>
        <end position="89"/>
    </location>
</feature>
<dbReference type="SMART" id="SM00091">
    <property type="entry name" value="PAS"/>
    <property type="match status" value="1"/>
</dbReference>
<evidence type="ECO:0000259" key="10">
    <source>
        <dbReference type="PROSITE" id="PS50112"/>
    </source>
</evidence>
<dbReference type="Pfam" id="PF02518">
    <property type="entry name" value="HATPase_c"/>
    <property type="match status" value="1"/>
</dbReference>
<evidence type="ECO:0000313" key="13">
    <source>
        <dbReference type="Proteomes" id="UP000650524"/>
    </source>
</evidence>
<dbReference type="SUPFAM" id="SSF55874">
    <property type="entry name" value="ATPase domain of HSP90 chaperone/DNA topoisomerase II/histidine kinase"/>
    <property type="match status" value="1"/>
</dbReference>
<dbReference type="Gene3D" id="3.30.565.10">
    <property type="entry name" value="Histidine kinase-like ATPase, C-terminal domain"/>
    <property type="match status" value="1"/>
</dbReference>
<comment type="catalytic activity">
    <reaction evidence="1">
        <text>ATP + protein L-histidine = ADP + protein N-phospho-L-histidine.</text>
        <dbReference type="EC" id="2.7.13.3"/>
    </reaction>
</comment>
<evidence type="ECO:0000256" key="2">
    <source>
        <dbReference type="ARBA" id="ARBA00012438"/>
    </source>
</evidence>
<accession>A0A8J6T396</accession>
<dbReference type="InterPro" id="IPR013767">
    <property type="entry name" value="PAS_fold"/>
</dbReference>
<dbReference type="SMART" id="SM00387">
    <property type="entry name" value="HATPase_c"/>
    <property type="match status" value="1"/>
</dbReference>
<dbReference type="EC" id="2.7.13.3" evidence="2"/>
<dbReference type="PROSITE" id="PS50109">
    <property type="entry name" value="HIS_KIN"/>
    <property type="match status" value="1"/>
</dbReference>
<dbReference type="InterPro" id="IPR003661">
    <property type="entry name" value="HisK_dim/P_dom"/>
</dbReference>
<dbReference type="EMBL" id="JACNJD010000219">
    <property type="protein sequence ID" value="MBC8177605.1"/>
    <property type="molecule type" value="Genomic_DNA"/>
</dbReference>
<dbReference type="Pfam" id="PF00989">
    <property type="entry name" value="PAS"/>
    <property type="match status" value="1"/>
</dbReference>
<dbReference type="GO" id="GO:0005524">
    <property type="term" value="F:ATP binding"/>
    <property type="evidence" value="ECO:0007669"/>
    <property type="project" value="UniProtKB-KW"/>
</dbReference>
<dbReference type="PANTHER" id="PTHR43065:SF51">
    <property type="entry name" value="HISTIDINE KINASE"/>
    <property type="match status" value="1"/>
</dbReference>
<keyword evidence="5" id="KW-0547">Nucleotide-binding</keyword>
<evidence type="ECO:0000256" key="8">
    <source>
        <dbReference type="ARBA" id="ARBA00023012"/>
    </source>
</evidence>
<evidence type="ECO:0000256" key="4">
    <source>
        <dbReference type="ARBA" id="ARBA00022679"/>
    </source>
</evidence>
<evidence type="ECO:0000259" key="9">
    <source>
        <dbReference type="PROSITE" id="PS50109"/>
    </source>
</evidence>
<dbReference type="SUPFAM" id="SSF55785">
    <property type="entry name" value="PYP-like sensor domain (PAS domain)"/>
    <property type="match status" value="1"/>
</dbReference>
<dbReference type="PROSITE" id="PS50112">
    <property type="entry name" value="PAS"/>
    <property type="match status" value="1"/>
</dbReference>
<dbReference type="Gene3D" id="3.30.450.20">
    <property type="entry name" value="PAS domain"/>
    <property type="match status" value="1"/>
</dbReference>
<evidence type="ECO:0000256" key="5">
    <source>
        <dbReference type="ARBA" id="ARBA00022741"/>
    </source>
</evidence>
<dbReference type="SUPFAM" id="SSF47384">
    <property type="entry name" value="Homodimeric domain of signal transducing histidine kinase"/>
    <property type="match status" value="1"/>
</dbReference>
<dbReference type="InterPro" id="IPR004358">
    <property type="entry name" value="Sig_transdc_His_kin-like_C"/>
</dbReference>
<protein>
    <recommendedName>
        <fullName evidence="2">histidine kinase</fullName>
        <ecNumber evidence="2">2.7.13.3</ecNumber>
    </recommendedName>
</protein>
<proteinExistence type="predicted"/>
<dbReference type="InterPro" id="IPR035965">
    <property type="entry name" value="PAS-like_dom_sf"/>
</dbReference>
<evidence type="ECO:0000256" key="1">
    <source>
        <dbReference type="ARBA" id="ARBA00000085"/>
    </source>
</evidence>
<evidence type="ECO:0000256" key="3">
    <source>
        <dbReference type="ARBA" id="ARBA00022553"/>
    </source>
</evidence>
<dbReference type="PANTHER" id="PTHR43065">
    <property type="entry name" value="SENSOR HISTIDINE KINASE"/>
    <property type="match status" value="1"/>
</dbReference>
<evidence type="ECO:0000256" key="7">
    <source>
        <dbReference type="ARBA" id="ARBA00022840"/>
    </source>
</evidence>
<dbReference type="CDD" id="cd00082">
    <property type="entry name" value="HisKA"/>
    <property type="match status" value="1"/>
</dbReference>
<reference evidence="12 13" key="1">
    <citation type="submission" date="2020-08" db="EMBL/GenBank/DDBJ databases">
        <title>Bridging the membrane lipid divide: bacteria of the FCB group superphylum have the potential to synthesize archaeal ether lipids.</title>
        <authorList>
            <person name="Villanueva L."/>
            <person name="Von Meijenfeldt F.A.B."/>
            <person name="Westbye A.B."/>
            <person name="Yadav S."/>
            <person name="Hopmans E.C."/>
            <person name="Dutilh B.E."/>
            <person name="Sinninghe Damste J.S."/>
        </authorList>
    </citation>
    <scope>NUCLEOTIDE SEQUENCE [LARGE SCALE GENOMIC DNA]</scope>
    <source>
        <strain evidence="12">NIOZ-UU27</strain>
    </source>
</reference>
<evidence type="ECO:0000313" key="12">
    <source>
        <dbReference type="EMBL" id="MBC8177605.1"/>
    </source>
</evidence>
<organism evidence="12 13">
    <name type="scientific">Candidatus Desulfacyla euxinica</name>
    <dbReference type="NCBI Taxonomy" id="2841693"/>
    <lineage>
        <taxon>Bacteria</taxon>
        <taxon>Deltaproteobacteria</taxon>
        <taxon>Candidatus Desulfacyla</taxon>
    </lineage>
</organism>
<dbReference type="InterPro" id="IPR003594">
    <property type="entry name" value="HATPase_dom"/>
</dbReference>
<dbReference type="Proteomes" id="UP000650524">
    <property type="component" value="Unassembled WGS sequence"/>
</dbReference>
<evidence type="ECO:0000259" key="11">
    <source>
        <dbReference type="PROSITE" id="PS50113"/>
    </source>
</evidence>
<gene>
    <name evidence="12" type="ORF">H8E19_09385</name>
</gene>
<dbReference type="Pfam" id="PF00512">
    <property type="entry name" value="HisKA"/>
    <property type="match status" value="1"/>
</dbReference>
<feature type="domain" description="Histidine kinase" evidence="9">
    <location>
        <begin position="158"/>
        <end position="370"/>
    </location>
</feature>
<dbReference type="PRINTS" id="PR00344">
    <property type="entry name" value="BCTRLSENSOR"/>
</dbReference>
<name>A0A8J6T396_9DELT</name>
<dbReference type="GO" id="GO:0000155">
    <property type="term" value="F:phosphorelay sensor kinase activity"/>
    <property type="evidence" value="ECO:0007669"/>
    <property type="project" value="InterPro"/>
</dbReference>
<keyword evidence="4" id="KW-0808">Transferase</keyword>
<dbReference type="AlphaFoldDB" id="A0A8J6T396"/>
<dbReference type="PROSITE" id="PS50113">
    <property type="entry name" value="PAC"/>
    <property type="match status" value="1"/>
</dbReference>
<evidence type="ECO:0000256" key="6">
    <source>
        <dbReference type="ARBA" id="ARBA00022777"/>
    </source>
</evidence>
<dbReference type="CDD" id="cd00075">
    <property type="entry name" value="HATPase"/>
    <property type="match status" value="1"/>
</dbReference>
<feature type="domain" description="PAC" evidence="11">
    <location>
        <begin position="93"/>
        <end position="145"/>
    </location>
</feature>
<sequence length="371" mass="41424">MREHGKEPIKRLGEISEQVLSGIVQSIEAAVVLHDRKLKVVFVNDAFESIFEIEGGNATGRSPMEFLPEFDKSHKDAIFSRLENTLKTGKRSKYHEFPYCSPNGKYRQLLAISIPIFDNKKEITHVMSVIHDVTRRKELEKEAVKSAKLSSIADMAYTLAHEINNPLTGIKLGLSTLYEGLEKEDNIKVVDSVMKDLNRIQSTVYAFLKARKKPSQMKKEGLSIIGEIIEDVLFHLSGQLDRQSIAVDKRLHNDDTCILTDRDGMHQVLLNVLLNAIQATPEHGKITISTEVMPRDNKPFLCISLADTGIGIEMNKRQEAFRPFYSSKPGGIGLGLSICKDIVASHKGVMELEGDRGKGTIVSIYLPVIGE</sequence>
<dbReference type="InterPro" id="IPR000700">
    <property type="entry name" value="PAS-assoc_C"/>
</dbReference>
<keyword evidence="8" id="KW-0902">Two-component regulatory system</keyword>
<dbReference type="GO" id="GO:0006355">
    <property type="term" value="P:regulation of DNA-templated transcription"/>
    <property type="evidence" value="ECO:0007669"/>
    <property type="project" value="InterPro"/>
</dbReference>
<dbReference type="Gene3D" id="1.10.287.130">
    <property type="match status" value="1"/>
</dbReference>
<dbReference type="CDD" id="cd00130">
    <property type="entry name" value="PAS"/>
    <property type="match status" value="1"/>
</dbReference>
<dbReference type="NCBIfam" id="TIGR00229">
    <property type="entry name" value="sensory_box"/>
    <property type="match status" value="1"/>
</dbReference>
<dbReference type="InterPro" id="IPR005467">
    <property type="entry name" value="His_kinase_dom"/>
</dbReference>
<comment type="caution">
    <text evidence="12">The sequence shown here is derived from an EMBL/GenBank/DDBJ whole genome shotgun (WGS) entry which is preliminary data.</text>
</comment>
<dbReference type="SMART" id="SM00388">
    <property type="entry name" value="HisKA"/>
    <property type="match status" value="1"/>
</dbReference>
<keyword evidence="6" id="KW-0418">Kinase</keyword>